<sequence>VGRPHANRPNPYLSVVADVHKYAFCTSRIQPINNNNVCPKKRDILEGDAINMTRSRIIGRAYGDNEAATRKACAAYKNRNTGNKQWDKCPDCTVGWRHTEDPTYCAIACNSAGSHIGGDEWLYYCKQSGADGSEAY</sequence>
<dbReference type="Proteomes" id="UP000652219">
    <property type="component" value="Unassembled WGS sequence"/>
</dbReference>
<feature type="non-terminal residue" evidence="1">
    <location>
        <position position="1"/>
    </location>
</feature>
<proteinExistence type="predicted"/>
<gene>
    <name evidence="1" type="ORF">CSOJ01_02214</name>
</gene>
<reference evidence="1 2" key="1">
    <citation type="journal article" date="2020" name="Phytopathology">
        <title>Genome Sequence Resources of Colletotrichum truncatum, C. plurivorum, C. musicola, and C. sojae: Four Species Pathogenic to Soybean (Glycine max).</title>
        <authorList>
            <person name="Rogerio F."/>
            <person name="Boufleur T.R."/>
            <person name="Ciampi-Guillardi M."/>
            <person name="Sukno S.A."/>
            <person name="Thon M.R."/>
            <person name="Massola Junior N.S."/>
            <person name="Baroncelli R."/>
        </authorList>
    </citation>
    <scope>NUCLEOTIDE SEQUENCE [LARGE SCALE GENOMIC DNA]</scope>
    <source>
        <strain evidence="1 2">LFN0009</strain>
    </source>
</reference>
<dbReference type="AlphaFoldDB" id="A0A8H6JRK7"/>
<protein>
    <submittedName>
        <fullName evidence="1">Uncharacterized protein</fullName>
    </submittedName>
</protein>
<evidence type="ECO:0000313" key="2">
    <source>
        <dbReference type="Proteomes" id="UP000652219"/>
    </source>
</evidence>
<name>A0A8H6JRK7_9PEZI</name>
<dbReference type="EMBL" id="WIGN01000019">
    <property type="protein sequence ID" value="KAF6817777.1"/>
    <property type="molecule type" value="Genomic_DNA"/>
</dbReference>
<organism evidence="1 2">
    <name type="scientific">Colletotrichum sojae</name>
    <dbReference type="NCBI Taxonomy" id="2175907"/>
    <lineage>
        <taxon>Eukaryota</taxon>
        <taxon>Fungi</taxon>
        <taxon>Dikarya</taxon>
        <taxon>Ascomycota</taxon>
        <taxon>Pezizomycotina</taxon>
        <taxon>Sordariomycetes</taxon>
        <taxon>Hypocreomycetidae</taxon>
        <taxon>Glomerellales</taxon>
        <taxon>Glomerellaceae</taxon>
        <taxon>Colletotrichum</taxon>
        <taxon>Colletotrichum orchidearum species complex</taxon>
    </lineage>
</organism>
<comment type="caution">
    <text evidence="1">The sequence shown here is derived from an EMBL/GenBank/DDBJ whole genome shotgun (WGS) entry which is preliminary data.</text>
</comment>
<accession>A0A8H6JRK7</accession>
<evidence type="ECO:0000313" key="1">
    <source>
        <dbReference type="EMBL" id="KAF6817777.1"/>
    </source>
</evidence>
<keyword evidence="2" id="KW-1185">Reference proteome</keyword>